<evidence type="ECO:0000259" key="4">
    <source>
        <dbReference type="PROSITE" id="PS51352"/>
    </source>
</evidence>
<dbReference type="CDD" id="cd02970">
    <property type="entry name" value="PRX_like2"/>
    <property type="match status" value="1"/>
</dbReference>
<feature type="active site" description="Cysteine sulfenic acid (-SOH) intermediate; for peroxidase activity" evidence="3">
    <location>
        <position position="49"/>
    </location>
</feature>
<dbReference type="PANTHER" id="PTHR42852">
    <property type="entry name" value="THIOL:DISULFIDE INTERCHANGE PROTEIN DSBE"/>
    <property type="match status" value="1"/>
</dbReference>
<evidence type="ECO:0000256" key="2">
    <source>
        <dbReference type="ARBA" id="ARBA00023157"/>
    </source>
</evidence>
<dbReference type="SUPFAM" id="SSF52833">
    <property type="entry name" value="Thioredoxin-like"/>
    <property type="match status" value="1"/>
</dbReference>
<name>A0A0P6WIS0_9BACI</name>
<keyword evidence="1" id="KW-0560">Oxidoreductase</keyword>
<dbReference type="EMBL" id="LIXZ01000003">
    <property type="protein sequence ID" value="KPL60535.1"/>
    <property type="molecule type" value="Genomic_DNA"/>
</dbReference>
<protein>
    <submittedName>
        <fullName evidence="5">Peroxiredoxin</fullName>
    </submittedName>
</protein>
<dbReference type="RefSeq" id="WP_060671448.1">
    <property type="nucleotide sequence ID" value="NZ_JBCNGU010000004.1"/>
</dbReference>
<evidence type="ECO:0000256" key="3">
    <source>
        <dbReference type="PIRSR" id="PIRSR000239-1"/>
    </source>
</evidence>
<dbReference type="PATRIC" id="fig|218284.4.peg.2166"/>
<dbReference type="GO" id="GO:0016491">
    <property type="term" value="F:oxidoreductase activity"/>
    <property type="evidence" value="ECO:0007669"/>
    <property type="project" value="UniProtKB-KW"/>
</dbReference>
<dbReference type="OrthoDB" id="9809746at2"/>
<dbReference type="Pfam" id="PF00578">
    <property type="entry name" value="AhpC-TSA"/>
    <property type="match status" value="1"/>
</dbReference>
<keyword evidence="2" id="KW-1015">Disulfide bond</keyword>
<evidence type="ECO:0000313" key="6">
    <source>
        <dbReference type="Proteomes" id="UP000050398"/>
    </source>
</evidence>
<dbReference type="Gene3D" id="3.40.30.10">
    <property type="entry name" value="Glutaredoxin"/>
    <property type="match status" value="1"/>
</dbReference>
<proteinExistence type="predicted"/>
<dbReference type="eggNOG" id="COG1225">
    <property type="taxonomic scope" value="Bacteria"/>
</dbReference>
<dbReference type="Proteomes" id="UP000050398">
    <property type="component" value="Unassembled WGS sequence"/>
</dbReference>
<accession>A0A0P6WIS0</accession>
<organism evidence="5 6">
    <name type="scientific">Rossellomorea vietnamensis</name>
    <dbReference type="NCBI Taxonomy" id="218284"/>
    <lineage>
        <taxon>Bacteria</taxon>
        <taxon>Bacillati</taxon>
        <taxon>Bacillota</taxon>
        <taxon>Bacilli</taxon>
        <taxon>Bacillales</taxon>
        <taxon>Bacillaceae</taxon>
        <taxon>Rossellomorea</taxon>
    </lineage>
</organism>
<dbReference type="PROSITE" id="PS51352">
    <property type="entry name" value="THIOREDOXIN_2"/>
    <property type="match status" value="1"/>
</dbReference>
<dbReference type="AlphaFoldDB" id="A0A0P6WIS0"/>
<dbReference type="InterPro" id="IPR024706">
    <property type="entry name" value="Peroxiredoxin_AhpC-typ"/>
</dbReference>
<evidence type="ECO:0000256" key="1">
    <source>
        <dbReference type="ARBA" id="ARBA00023002"/>
    </source>
</evidence>
<dbReference type="InterPro" id="IPR036249">
    <property type="entry name" value="Thioredoxin-like_sf"/>
</dbReference>
<comment type="caution">
    <text evidence="5">The sequence shown here is derived from an EMBL/GenBank/DDBJ whole genome shotgun (WGS) entry which is preliminary data.</text>
</comment>
<gene>
    <name evidence="5" type="ORF">AM506_05260</name>
</gene>
<dbReference type="InterPro" id="IPR000866">
    <property type="entry name" value="AhpC/TSA"/>
</dbReference>
<dbReference type="InterPro" id="IPR050553">
    <property type="entry name" value="Thioredoxin_ResA/DsbE_sf"/>
</dbReference>
<dbReference type="PANTHER" id="PTHR42852:SF17">
    <property type="entry name" value="THIOREDOXIN-LIKE PROTEIN HI_1115"/>
    <property type="match status" value="1"/>
</dbReference>
<evidence type="ECO:0000313" key="5">
    <source>
        <dbReference type="EMBL" id="KPL60535.1"/>
    </source>
</evidence>
<reference evidence="5 6" key="1">
    <citation type="submission" date="2015-08" db="EMBL/GenBank/DDBJ databases">
        <title>Draft Genome Sequence of Bacillus vietnamensis UCD-SED5.</title>
        <authorList>
            <person name="Lee R.D."/>
            <person name="Jospin G."/>
            <person name="Lang J.M."/>
            <person name="Coil D.A."/>
            <person name="Eisen J.A."/>
        </authorList>
    </citation>
    <scope>NUCLEOTIDE SEQUENCE [LARGE SCALE GENOMIC DNA]</scope>
    <source>
        <strain evidence="5 6">UCD-SED5</strain>
    </source>
</reference>
<feature type="domain" description="Thioredoxin" evidence="4">
    <location>
        <begin position="4"/>
        <end position="164"/>
    </location>
</feature>
<dbReference type="GO" id="GO:0016209">
    <property type="term" value="F:antioxidant activity"/>
    <property type="evidence" value="ECO:0007669"/>
    <property type="project" value="InterPro"/>
</dbReference>
<sequence>MMAFQLKDKVPNFTLPAVSGETFSFEDHQKEHQSWHLIVFFRGSWCPVCQEELRELQANKEYFEKQNVHLLTISSDKMADLQEFANKEDLTFPVLADENLEAIKAYDVFYHGEDAPYEDHGQHGEPAYFLVNEKGQAMYQQRQTSPFGRPHANELRKIVKYIQKNVK</sequence>
<dbReference type="InterPro" id="IPR013766">
    <property type="entry name" value="Thioredoxin_domain"/>
</dbReference>
<dbReference type="PIRSF" id="PIRSF000239">
    <property type="entry name" value="AHPC"/>
    <property type="match status" value="1"/>
</dbReference>